<feature type="transmembrane region" description="Helical" evidence="12">
    <location>
        <begin position="652"/>
        <end position="673"/>
    </location>
</feature>
<keyword evidence="17" id="KW-1185">Reference proteome</keyword>
<dbReference type="GO" id="GO:0005351">
    <property type="term" value="F:carbohydrate:proton symporter activity"/>
    <property type="evidence" value="ECO:0007669"/>
    <property type="project" value="InterPro"/>
</dbReference>
<dbReference type="SUPFAM" id="SSF52794">
    <property type="entry name" value="PTS system IIB component-like"/>
    <property type="match status" value="1"/>
</dbReference>
<dbReference type="GO" id="GO:0090563">
    <property type="term" value="F:protein-phosphocysteine-sugar phosphotransferase activity"/>
    <property type="evidence" value="ECO:0007669"/>
    <property type="project" value="TreeGrafter"/>
</dbReference>
<dbReference type="InterPro" id="IPR006327">
    <property type="entry name" value="PTS_IIC_fruc"/>
</dbReference>
<dbReference type="CDD" id="cd00211">
    <property type="entry name" value="PTS_IIA_fru"/>
    <property type="match status" value="1"/>
</dbReference>
<keyword evidence="7" id="KW-0598">Phosphotransferase system</keyword>
<evidence type="ECO:0000256" key="10">
    <source>
        <dbReference type="ARBA" id="ARBA00022989"/>
    </source>
</evidence>
<dbReference type="GO" id="GO:0005886">
    <property type="term" value="C:plasma membrane"/>
    <property type="evidence" value="ECO:0007669"/>
    <property type="project" value="UniProtKB-SubCell"/>
</dbReference>
<dbReference type="PROSITE" id="PS51099">
    <property type="entry name" value="PTS_EIIB_TYPE_2"/>
    <property type="match status" value="1"/>
</dbReference>
<evidence type="ECO:0000256" key="6">
    <source>
        <dbReference type="ARBA" id="ARBA00022679"/>
    </source>
</evidence>
<dbReference type="AlphaFoldDB" id="A0A3S4RFJ9"/>
<keyword evidence="4" id="KW-0597">Phosphoprotein</keyword>
<feature type="transmembrane region" description="Helical" evidence="12">
    <location>
        <begin position="554"/>
        <end position="575"/>
    </location>
</feature>
<dbReference type="InterPro" id="IPR013014">
    <property type="entry name" value="PTS_EIIC_2"/>
</dbReference>
<dbReference type="InterPro" id="IPR050864">
    <property type="entry name" value="Bacterial_PTS_Sugar_Transport"/>
</dbReference>
<proteinExistence type="predicted"/>
<evidence type="ECO:0000256" key="1">
    <source>
        <dbReference type="ARBA" id="ARBA00004429"/>
    </source>
</evidence>
<dbReference type="NCBIfam" id="TIGR00829">
    <property type="entry name" value="FRU"/>
    <property type="match status" value="1"/>
</dbReference>
<dbReference type="PANTHER" id="PTHR30505">
    <property type="entry name" value="FRUCTOSE-LIKE PERMEASE"/>
    <property type="match status" value="1"/>
</dbReference>
<dbReference type="GO" id="GO:0022877">
    <property type="term" value="F:protein-N(PI)-phosphohistidine-fructose phosphotransferase system transporter activity"/>
    <property type="evidence" value="ECO:0007669"/>
    <property type="project" value="InterPro"/>
</dbReference>
<dbReference type="Gene3D" id="3.40.930.10">
    <property type="entry name" value="Mannitol-specific EII, Chain A"/>
    <property type="match status" value="1"/>
</dbReference>
<comment type="subcellular location">
    <subcellularLocation>
        <location evidence="1">Cell inner membrane</location>
        <topology evidence="1">Multi-pass membrane protein</topology>
    </subcellularLocation>
</comment>
<gene>
    <name evidence="16" type="primary">fruA</name>
    <name evidence="16" type="ORF">NCTC11636_01389</name>
</gene>
<dbReference type="PROSITE" id="PS51094">
    <property type="entry name" value="PTS_EIIA_TYPE_2"/>
    <property type="match status" value="1"/>
</dbReference>
<dbReference type="InterPro" id="IPR002178">
    <property type="entry name" value="PTS_EIIA_type-2_dom"/>
</dbReference>
<feature type="domain" description="PTS EIIB type-2" evidence="14">
    <location>
        <begin position="188"/>
        <end position="285"/>
    </location>
</feature>
<dbReference type="InterPro" id="IPR003501">
    <property type="entry name" value="PTS_EIIB_2/3"/>
</dbReference>
<evidence type="ECO:0000259" key="13">
    <source>
        <dbReference type="PROSITE" id="PS51094"/>
    </source>
</evidence>
<feature type="domain" description="PTS EIIC type-2" evidence="15">
    <location>
        <begin position="316"/>
        <end position="683"/>
    </location>
</feature>
<evidence type="ECO:0000256" key="3">
    <source>
        <dbReference type="ARBA" id="ARBA00022475"/>
    </source>
</evidence>
<dbReference type="InterPro" id="IPR003353">
    <property type="entry name" value="PTS_IIB_fruc"/>
</dbReference>
<dbReference type="PANTHER" id="PTHR30505:SF0">
    <property type="entry name" value="FRUCTOSE-LIKE PTS SYSTEM EIIBC COMPONENT-RELATED"/>
    <property type="match status" value="1"/>
</dbReference>
<dbReference type="EMBL" id="LR134350">
    <property type="protein sequence ID" value="VEG28145.1"/>
    <property type="molecule type" value="Genomic_DNA"/>
</dbReference>
<evidence type="ECO:0000256" key="4">
    <source>
        <dbReference type="ARBA" id="ARBA00022553"/>
    </source>
</evidence>
<sequence length="689" mass="69972">MSQPASAAPTPLIVPELIRLDVSPGADKKDVIEYLADVVASTGRASGAGGLAGDALAREATGPTGIPGGIAIPHCRSAHVLTPSLGFARLSEPVDFEAADDQHADLVFMIAAPDGEDNFHLQLLAKLARGLMRSEFTDALRAASSPEEVARIITGEVQPELLEGGDGAPAAAPAAAAAAPAEPSSGELVIVGVSSCPTGIAHTFMAAEALEQAGKDRGVTVKIEGQGSGKIDWLDPALVERADAVIFAHDLPVKGRERFAGKPVIDVGVKAAVNDAGSLVDRALAAIDDPGAQRVPAGGADAVEAEEDEVHWARRLQRAVMTGVSYMIPFVAAGGLLIALGFLFGGYDITDNAANIVSGSTLWDLPDLRNPDFAAPNALFGSSFLAYLGAVFFTLGQAAMGFLVPALAGYIAFGLAGRPGIAPGFAMGVVATAVGSGFIGGLIGGILAGYFAAWLAGLNVPRWLRGLMPVVVIPLGTTLVVGSVMHMLLGKPLASLMDALSNGLDSMSGGGSAVFLGIILGLMMCFDLGGPVNKAAYLFATAGLSEASTSSYEVMAAVMAAGMVPPLALALATTIRPQLFTEPERENGRAAWLLGASFISEGAIPFAAADPLRIIPPAMIGGAVTGALTMALHVGSRAPHGGVFVFFAIDNFLGFVLAIVAGAVVTAAGVVILKQLGASKRAREAAVAA</sequence>
<evidence type="ECO:0000256" key="5">
    <source>
        <dbReference type="ARBA" id="ARBA00022597"/>
    </source>
</evidence>
<dbReference type="RefSeq" id="WP_126382478.1">
    <property type="nucleotide sequence ID" value="NZ_LR134350.1"/>
</dbReference>
<dbReference type="KEGG" id="ahw:NCTC11636_01389"/>
<dbReference type="PROSITE" id="PS51104">
    <property type="entry name" value="PTS_EIIC_TYPE_2"/>
    <property type="match status" value="1"/>
</dbReference>
<evidence type="ECO:0000256" key="11">
    <source>
        <dbReference type="ARBA" id="ARBA00023136"/>
    </source>
</evidence>
<dbReference type="InterPro" id="IPR003352">
    <property type="entry name" value="PTS_EIIC"/>
</dbReference>
<dbReference type="InterPro" id="IPR016152">
    <property type="entry name" value="PTrfase/Anion_transptr"/>
</dbReference>
<dbReference type="Pfam" id="PF02378">
    <property type="entry name" value="PTS_EIIC"/>
    <property type="match status" value="1"/>
</dbReference>
<reference evidence="16 17" key="1">
    <citation type="submission" date="2018-12" db="EMBL/GenBank/DDBJ databases">
        <authorList>
            <consortium name="Pathogen Informatics"/>
        </authorList>
    </citation>
    <scope>NUCLEOTIDE SEQUENCE [LARGE SCALE GENOMIC DNA]</scope>
    <source>
        <strain evidence="16 17">NCTC11636</strain>
    </source>
</reference>
<dbReference type="SUPFAM" id="SSF55804">
    <property type="entry name" value="Phoshotransferase/anion transport protein"/>
    <property type="match status" value="1"/>
</dbReference>
<evidence type="ECO:0000313" key="17">
    <source>
        <dbReference type="Proteomes" id="UP000266895"/>
    </source>
</evidence>
<keyword evidence="8 12" id="KW-0812">Transmembrane</keyword>
<keyword evidence="9" id="KW-0418">Kinase</keyword>
<evidence type="ECO:0000256" key="7">
    <source>
        <dbReference type="ARBA" id="ARBA00022683"/>
    </source>
</evidence>
<dbReference type="InterPro" id="IPR013011">
    <property type="entry name" value="PTS_EIIB_2"/>
</dbReference>
<evidence type="ECO:0000256" key="8">
    <source>
        <dbReference type="ARBA" id="ARBA00022692"/>
    </source>
</evidence>
<feature type="transmembrane region" description="Helical" evidence="12">
    <location>
        <begin position="425"/>
        <end position="455"/>
    </location>
</feature>
<dbReference type="InterPro" id="IPR004715">
    <property type="entry name" value="PTS_IIA_fruc"/>
</dbReference>
<dbReference type="GO" id="GO:0016301">
    <property type="term" value="F:kinase activity"/>
    <property type="evidence" value="ECO:0007669"/>
    <property type="project" value="UniProtKB-KW"/>
</dbReference>
<keyword evidence="6" id="KW-0808">Transferase</keyword>
<organism evidence="16 17">
    <name type="scientific">Actinomyces howellii</name>
    <dbReference type="NCBI Taxonomy" id="52771"/>
    <lineage>
        <taxon>Bacteria</taxon>
        <taxon>Bacillati</taxon>
        <taxon>Actinomycetota</taxon>
        <taxon>Actinomycetes</taxon>
        <taxon>Actinomycetales</taxon>
        <taxon>Actinomycetaceae</taxon>
        <taxon>Actinomyces</taxon>
    </lineage>
</organism>
<evidence type="ECO:0000256" key="9">
    <source>
        <dbReference type="ARBA" id="ARBA00022777"/>
    </source>
</evidence>
<keyword evidence="10 12" id="KW-1133">Transmembrane helix</keyword>
<keyword evidence="5" id="KW-0762">Sugar transport</keyword>
<dbReference type="GO" id="GO:0009401">
    <property type="term" value="P:phosphoenolpyruvate-dependent sugar phosphotransferase system"/>
    <property type="evidence" value="ECO:0007669"/>
    <property type="project" value="UniProtKB-KW"/>
</dbReference>
<dbReference type="NCBIfam" id="TIGR00848">
    <property type="entry name" value="fruA"/>
    <property type="match status" value="1"/>
</dbReference>
<dbReference type="Proteomes" id="UP000266895">
    <property type="component" value="Chromosome"/>
</dbReference>
<feature type="transmembrane region" description="Helical" evidence="12">
    <location>
        <begin position="324"/>
        <end position="344"/>
    </location>
</feature>
<dbReference type="CDD" id="cd05569">
    <property type="entry name" value="PTS_IIB_fructose"/>
    <property type="match status" value="1"/>
</dbReference>
<dbReference type="InterPro" id="IPR036095">
    <property type="entry name" value="PTS_EIIB-like_sf"/>
</dbReference>
<evidence type="ECO:0000256" key="12">
    <source>
        <dbReference type="SAM" id="Phobius"/>
    </source>
</evidence>
<accession>A0A3S4RFJ9</accession>
<feature type="transmembrane region" description="Helical" evidence="12">
    <location>
        <begin position="510"/>
        <end position="529"/>
    </location>
</feature>
<keyword evidence="11 12" id="KW-0472">Membrane</keyword>
<protein>
    <submittedName>
        <fullName evidence="16">EIIABC-Fru</fullName>
    </submittedName>
</protein>
<dbReference type="Pfam" id="PF02302">
    <property type="entry name" value="PTS_IIB"/>
    <property type="match status" value="1"/>
</dbReference>
<evidence type="ECO:0000313" key="16">
    <source>
        <dbReference type="EMBL" id="VEG28145.1"/>
    </source>
</evidence>
<dbReference type="NCBIfam" id="TIGR01427">
    <property type="entry name" value="PTS_IIC_fructo"/>
    <property type="match status" value="1"/>
</dbReference>
<dbReference type="OrthoDB" id="9782569at2"/>
<evidence type="ECO:0000259" key="15">
    <source>
        <dbReference type="PROSITE" id="PS51104"/>
    </source>
</evidence>
<keyword evidence="2" id="KW-0813">Transport</keyword>
<name>A0A3S4RFJ9_9ACTO</name>
<feature type="transmembrane region" description="Helical" evidence="12">
    <location>
        <begin position="467"/>
        <end position="489"/>
    </location>
</feature>
<feature type="transmembrane region" description="Helical" evidence="12">
    <location>
        <begin position="614"/>
        <end position="632"/>
    </location>
</feature>
<evidence type="ECO:0000259" key="14">
    <source>
        <dbReference type="PROSITE" id="PS51099"/>
    </source>
</evidence>
<keyword evidence="3" id="KW-1003">Cell membrane</keyword>
<dbReference type="Gene3D" id="3.40.50.2300">
    <property type="match status" value="1"/>
</dbReference>
<dbReference type="Pfam" id="PF00359">
    <property type="entry name" value="PTS_EIIA_2"/>
    <property type="match status" value="1"/>
</dbReference>
<evidence type="ECO:0000256" key="2">
    <source>
        <dbReference type="ARBA" id="ARBA00022448"/>
    </source>
</evidence>
<feature type="domain" description="PTS EIIA type-2" evidence="13">
    <location>
        <begin position="11"/>
        <end position="156"/>
    </location>
</feature>
<feature type="transmembrane region" description="Helical" evidence="12">
    <location>
        <begin position="384"/>
        <end position="413"/>
    </location>
</feature>